<dbReference type="GO" id="GO:0006139">
    <property type="term" value="P:nucleobase-containing compound metabolic process"/>
    <property type="evidence" value="ECO:0007669"/>
    <property type="project" value="InterPro"/>
</dbReference>
<dbReference type="Gene3D" id="3.30.420.140">
    <property type="entry name" value="YqgF/RNase H-like domain"/>
    <property type="match status" value="1"/>
</dbReference>
<accession>A0AAN1XUM3</accession>
<dbReference type="KEGG" id="vab:WPS_00220"/>
<dbReference type="InterPro" id="IPR006641">
    <property type="entry name" value="YqgF/RNaseH-like_dom"/>
</dbReference>
<dbReference type="AlphaFoldDB" id="A0AAN1XUM3"/>
<evidence type="ECO:0000313" key="2">
    <source>
        <dbReference type="EMBL" id="BDE04746.1"/>
    </source>
</evidence>
<dbReference type="Proteomes" id="UP001317532">
    <property type="component" value="Chromosome"/>
</dbReference>
<dbReference type="InterPro" id="IPR037027">
    <property type="entry name" value="YqgF/RNaseH-like_dom_sf"/>
</dbReference>
<name>A0AAN1XUM3_UNVUL</name>
<feature type="domain" description="YqgF/RNase H-like" evidence="1">
    <location>
        <begin position="1"/>
        <end position="86"/>
    </location>
</feature>
<reference evidence="2 3" key="1">
    <citation type="journal article" date="2022" name="ISME Commun">
        <title>Vulcanimicrobium alpinus gen. nov. sp. nov., the first cultivated representative of the candidate phylum 'Eremiobacterota', is a metabolically versatile aerobic anoxygenic phototroph.</title>
        <authorList>
            <person name="Yabe S."/>
            <person name="Muto K."/>
            <person name="Abe K."/>
            <person name="Yokota A."/>
            <person name="Staudigel H."/>
            <person name="Tebo B.M."/>
        </authorList>
    </citation>
    <scope>NUCLEOTIDE SEQUENCE [LARGE SCALE GENOMIC DNA]</scope>
    <source>
        <strain evidence="2 3">WC8-2</strain>
    </source>
</reference>
<gene>
    <name evidence="2" type="ORF">WPS_00220</name>
</gene>
<sequence length="131" mass="14296">MTILGLDPGTRKCGVALVDAGVGRPLLLEIVPIGELERRLRAILASHPAEVAAIGRGTNADAVAEVVRGLGLRSELVDERETTLLARARFFADHPPRGWRRLVPRGMLLPDRPIDDYAALLIAQRYLDSAR</sequence>
<evidence type="ECO:0000313" key="3">
    <source>
        <dbReference type="Proteomes" id="UP001317532"/>
    </source>
</evidence>
<dbReference type="RefSeq" id="WP_317995839.1">
    <property type="nucleotide sequence ID" value="NZ_AP025523.1"/>
</dbReference>
<dbReference type="InterPro" id="IPR012337">
    <property type="entry name" value="RNaseH-like_sf"/>
</dbReference>
<evidence type="ECO:0000259" key="1">
    <source>
        <dbReference type="SMART" id="SM00732"/>
    </source>
</evidence>
<keyword evidence="3" id="KW-1185">Reference proteome</keyword>
<dbReference type="SMART" id="SM00732">
    <property type="entry name" value="YqgFc"/>
    <property type="match status" value="1"/>
</dbReference>
<protein>
    <submittedName>
        <fullName evidence="2">Pre-16S rRNA nuclease</fullName>
    </submittedName>
</protein>
<dbReference type="EMBL" id="AP025523">
    <property type="protein sequence ID" value="BDE04746.1"/>
    <property type="molecule type" value="Genomic_DNA"/>
</dbReference>
<proteinExistence type="predicted"/>
<organism evidence="2 3">
    <name type="scientific">Vulcanimicrobium alpinum</name>
    <dbReference type="NCBI Taxonomy" id="3016050"/>
    <lineage>
        <taxon>Bacteria</taxon>
        <taxon>Bacillati</taxon>
        <taxon>Vulcanimicrobiota</taxon>
        <taxon>Vulcanimicrobiia</taxon>
        <taxon>Vulcanimicrobiales</taxon>
        <taxon>Vulcanimicrobiaceae</taxon>
        <taxon>Vulcanimicrobium</taxon>
    </lineage>
</organism>
<dbReference type="SUPFAM" id="SSF53098">
    <property type="entry name" value="Ribonuclease H-like"/>
    <property type="match status" value="1"/>
</dbReference>